<feature type="domain" description="Kazal-like" evidence="5">
    <location>
        <begin position="36"/>
        <end position="75"/>
    </location>
</feature>
<evidence type="ECO:0000256" key="4">
    <source>
        <dbReference type="SAM" id="SignalP"/>
    </source>
</evidence>
<sequence length="75" mass="8187">MVRNLFLGFLVVALVAMIATGEDSQNDRKPAGRAICTKEYSPVCGSDGKTYGNKCEFNNALQLIKDLTFKEGPCQ</sequence>
<dbReference type="InterPro" id="IPR036058">
    <property type="entry name" value="Kazal_dom_sf"/>
</dbReference>
<evidence type="ECO:0000256" key="1">
    <source>
        <dbReference type="ARBA" id="ARBA00022690"/>
    </source>
</evidence>
<keyword evidence="3" id="KW-1015">Disulfide bond</keyword>
<name>A0A1D2MSC7_ORCCI</name>
<dbReference type="PRINTS" id="PR00290">
    <property type="entry name" value="KAZALINHBTR"/>
</dbReference>
<dbReference type="OrthoDB" id="328123at2759"/>
<dbReference type="SUPFAM" id="SSF100895">
    <property type="entry name" value="Kazal-type serine protease inhibitors"/>
    <property type="match status" value="1"/>
</dbReference>
<dbReference type="PROSITE" id="PS51465">
    <property type="entry name" value="KAZAL_2"/>
    <property type="match status" value="1"/>
</dbReference>
<keyword evidence="2" id="KW-0722">Serine protease inhibitor</keyword>
<dbReference type="EMBL" id="LJIJ01000596">
    <property type="protein sequence ID" value="ODM95990.1"/>
    <property type="molecule type" value="Genomic_DNA"/>
</dbReference>
<dbReference type="PANTHER" id="PTHR21131:SF0">
    <property type="entry name" value="GEO10195P1-RELATED"/>
    <property type="match status" value="1"/>
</dbReference>
<dbReference type="CDD" id="cd00104">
    <property type="entry name" value="KAZAL_FS"/>
    <property type="match status" value="1"/>
</dbReference>
<proteinExistence type="predicted"/>
<feature type="chain" id="PRO_5008904470" evidence="4">
    <location>
        <begin position="22"/>
        <end position="75"/>
    </location>
</feature>
<dbReference type="AlphaFoldDB" id="A0A1D2MSC7"/>
<organism evidence="6 7">
    <name type="scientific">Orchesella cincta</name>
    <name type="common">Springtail</name>
    <name type="synonym">Podura cincta</name>
    <dbReference type="NCBI Taxonomy" id="48709"/>
    <lineage>
        <taxon>Eukaryota</taxon>
        <taxon>Metazoa</taxon>
        <taxon>Ecdysozoa</taxon>
        <taxon>Arthropoda</taxon>
        <taxon>Hexapoda</taxon>
        <taxon>Collembola</taxon>
        <taxon>Entomobryomorpha</taxon>
        <taxon>Entomobryoidea</taxon>
        <taxon>Orchesellidae</taxon>
        <taxon>Orchesellinae</taxon>
        <taxon>Orchesella</taxon>
    </lineage>
</organism>
<dbReference type="Pfam" id="PF00050">
    <property type="entry name" value="Kazal_1"/>
    <property type="match status" value="1"/>
</dbReference>
<dbReference type="InterPro" id="IPR001239">
    <property type="entry name" value="Prot_inh_Kazal-m"/>
</dbReference>
<accession>A0A1D2MSC7</accession>
<dbReference type="GO" id="GO:0004867">
    <property type="term" value="F:serine-type endopeptidase inhibitor activity"/>
    <property type="evidence" value="ECO:0007669"/>
    <property type="project" value="UniProtKB-KW"/>
</dbReference>
<dbReference type="InterPro" id="IPR053265">
    <property type="entry name" value="Serpin"/>
</dbReference>
<protein>
    <submittedName>
        <fullName evidence="6">Ovomucoid</fullName>
    </submittedName>
</protein>
<dbReference type="PANTHER" id="PTHR21131">
    <property type="entry name" value="SERINE-TYPE ENDOPEPTIDASE INHIBITOR"/>
    <property type="match status" value="1"/>
</dbReference>
<reference evidence="6 7" key="1">
    <citation type="journal article" date="2016" name="Genome Biol. Evol.">
        <title>Gene Family Evolution Reflects Adaptation to Soil Environmental Stressors in the Genome of the Collembolan Orchesella cincta.</title>
        <authorList>
            <person name="Faddeeva-Vakhrusheva A."/>
            <person name="Derks M.F."/>
            <person name="Anvar S.Y."/>
            <person name="Agamennone V."/>
            <person name="Suring W."/>
            <person name="Smit S."/>
            <person name="van Straalen N.M."/>
            <person name="Roelofs D."/>
        </authorList>
    </citation>
    <scope>NUCLEOTIDE SEQUENCE [LARGE SCALE GENOMIC DNA]</scope>
    <source>
        <tissue evidence="6">Mixed pool</tissue>
    </source>
</reference>
<dbReference type="SMART" id="SM00280">
    <property type="entry name" value="KAZAL"/>
    <property type="match status" value="1"/>
</dbReference>
<gene>
    <name evidence="6" type="ORF">Ocin01_10691</name>
</gene>
<evidence type="ECO:0000313" key="7">
    <source>
        <dbReference type="Proteomes" id="UP000094527"/>
    </source>
</evidence>
<evidence type="ECO:0000256" key="3">
    <source>
        <dbReference type="ARBA" id="ARBA00023157"/>
    </source>
</evidence>
<evidence type="ECO:0000256" key="2">
    <source>
        <dbReference type="ARBA" id="ARBA00022900"/>
    </source>
</evidence>
<evidence type="ECO:0000313" key="6">
    <source>
        <dbReference type="EMBL" id="ODM95990.1"/>
    </source>
</evidence>
<evidence type="ECO:0000259" key="5">
    <source>
        <dbReference type="PROSITE" id="PS51465"/>
    </source>
</evidence>
<dbReference type="InterPro" id="IPR002350">
    <property type="entry name" value="Kazal_dom"/>
</dbReference>
<feature type="signal peptide" evidence="4">
    <location>
        <begin position="1"/>
        <end position="21"/>
    </location>
</feature>
<dbReference type="Proteomes" id="UP000094527">
    <property type="component" value="Unassembled WGS sequence"/>
</dbReference>
<keyword evidence="1" id="KW-0646">Protease inhibitor</keyword>
<keyword evidence="4" id="KW-0732">Signal</keyword>
<comment type="caution">
    <text evidence="6">The sequence shown here is derived from an EMBL/GenBank/DDBJ whole genome shotgun (WGS) entry which is preliminary data.</text>
</comment>
<keyword evidence="7" id="KW-1185">Reference proteome</keyword>
<dbReference type="Gene3D" id="3.30.60.30">
    <property type="match status" value="1"/>
</dbReference>